<dbReference type="GO" id="GO:0033857">
    <property type="term" value="F:5-diphosphoinositol pentakisphosphate 1-kinase activity"/>
    <property type="evidence" value="ECO:0007669"/>
    <property type="project" value="TreeGrafter"/>
</dbReference>
<dbReference type="AlphaFoldDB" id="A0A813HV54"/>
<dbReference type="Gene3D" id="3.40.50.1240">
    <property type="entry name" value="Phosphoglycerate mutase-like"/>
    <property type="match status" value="1"/>
</dbReference>
<proteinExistence type="inferred from homology"/>
<dbReference type="InterPro" id="IPR000560">
    <property type="entry name" value="His_Pase_clade-2"/>
</dbReference>
<evidence type="ECO:0000256" key="9">
    <source>
        <dbReference type="ARBA" id="ARBA00034629"/>
    </source>
</evidence>
<evidence type="ECO:0000313" key="12">
    <source>
        <dbReference type="EMBL" id="CAE8642041.1"/>
    </source>
</evidence>
<dbReference type="EMBL" id="CAJNNV010033083">
    <property type="protein sequence ID" value="CAE8642041.1"/>
    <property type="molecule type" value="Genomic_DNA"/>
</dbReference>
<feature type="compositionally biased region" description="Polar residues" evidence="11">
    <location>
        <begin position="526"/>
        <end position="537"/>
    </location>
</feature>
<keyword evidence="7 10" id="KW-0067">ATP-binding</keyword>
<dbReference type="PROSITE" id="PS00616">
    <property type="entry name" value="HIS_ACID_PHOSPHAT_1"/>
    <property type="match status" value="1"/>
</dbReference>
<organism evidence="12 13">
    <name type="scientific">Polarella glacialis</name>
    <name type="common">Dinoflagellate</name>
    <dbReference type="NCBI Taxonomy" id="89957"/>
    <lineage>
        <taxon>Eukaryota</taxon>
        <taxon>Sar</taxon>
        <taxon>Alveolata</taxon>
        <taxon>Dinophyceae</taxon>
        <taxon>Suessiales</taxon>
        <taxon>Suessiaceae</taxon>
        <taxon>Polarella</taxon>
    </lineage>
</organism>
<sequence>CSERLRSVIVVMRHGDRRPKEKMKFKCKQPSVLSYFDKVDEGVSEVKLKTAEELETLSAQMVSAVKVLGEQVLSLESAPLDACSIEENNKHDERLASLKQELLNMELLIPVLEMKDRFSGLERKVQLKAVKWKQASEDSARKPVQVQIVAKWGGELTVSGLAQAEELGRRLRHDLYPDDPAGLLRLHSSFRHDFKIYSSQEGRCQITAASFTKGFLELEGDIIPILVSLVTRDTYAQGLLDEPIPKKIRDAVKQRIESLLMSYDEMSSARIIKESCPTPHSGLREAAKRIGSPLQLLHTIKYLAWEYIESISAAKDRTWEQMRSHATISPQDLHDDAHEDAVPLSDLSRQGVPDPMIPFDLKDSFKRKWLHLRRKEHRWRKLFKGFVRLQDEEKGFHDDDNVSFDPSKIPDVWDNLYYDMLTHRNYLGKESCRLAEMMVGLIHPLSEWVCLSEYGISEEEKLRIGVDVTWRLIGKMLGDLEFMIQDDVGSVDEAGRLMGEGAGSLSRGSGIPRRLSGISGGIQRTMSGIGSATSSRRQLAVHEEDFESPMDQSPFRHGAEASSSSKAMPAAVSPSSGDGADAVRKEAGRKTGTVTSTSLTPAKGITRGVAPSATVAAAMAVARTVSAEFAKGGGGREWREWSSNPSAPSGSRPHSHSPADSVSPMGAEELE</sequence>
<keyword evidence="3 10" id="KW-0963">Cytoplasm</keyword>
<evidence type="ECO:0000256" key="6">
    <source>
        <dbReference type="ARBA" id="ARBA00022777"/>
    </source>
</evidence>
<evidence type="ECO:0000256" key="1">
    <source>
        <dbReference type="ARBA" id="ARBA00004514"/>
    </source>
</evidence>
<comment type="function">
    <text evidence="10">Bifunctional inositol kinase that acts in concert with the IP6K kinases to synthesize the diphosphate group-containing inositol pyrophosphates diphosphoinositol pentakisphosphate, PP-InsP5, and bis-diphosphoinositol tetrakisphosphate, (PP)2-InsP4. PP-InsP5 and (PP)2-InsP4, also respectively called InsP7 and InsP8, may regulate a variety of cellular processes, including apoptosis, vesicle trafficking, cytoskeletal dynamics, and exocytosis. Phosphorylates inositol hexakisphosphate (InsP6).</text>
</comment>
<dbReference type="GO" id="GO:0005829">
    <property type="term" value="C:cytosol"/>
    <property type="evidence" value="ECO:0007669"/>
    <property type="project" value="UniProtKB-SubCell"/>
</dbReference>
<dbReference type="InterPro" id="IPR037446">
    <property type="entry name" value="His_Pase_VIP1"/>
</dbReference>
<dbReference type="SUPFAM" id="SSF53254">
    <property type="entry name" value="Phosphoglycerate mutase-like"/>
    <property type="match status" value="1"/>
</dbReference>
<protein>
    <recommendedName>
        <fullName evidence="10">Inositol hexakisphosphate and diphosphoinositol-pentakisphosphate kinase</fullName>
        <ecNumber evidence="10">2.7.4.24</ecNumber>
    </recommendedName>
</protein>
<dbReference type="OrthoDB" id="18042at2759"/>
<dbReference type="Proteomes" id="UP000654075">
    <property type="component" value="Unassembled WGS sequence"/>
</dbReference>
<evidence type="ECO:0000256" key="5">
    <source>
        <dbReference type="ARBA" id="ARBA00022741"/>
    </source>
</evidence>
<dbReference type="InterPro" id="IPR033379">
    <property type="entry name" value="Acid_Pase_AS"/>
</dbReference>
<feature type="non-terminal residue" evidence="12">
    <location>
        <position position="671"/>
    </location>
</feature>
<feature type="region of interest" description="Disordered" evidence="11">
    <location>
        <begin position="526"/>
        <end position="605"/>
    </location>
</feature>
<dbReference type="CDD" id="cd07061">
    <property type="entry name" value="HP_HAP_like"/>
    <property type="match status" value="1"/>
</dbReference>
<evidence type="ECO:0000256" key="3">
    <source>
        <dbReference type="ARBA" id="ARBA00022490"/>
    </source>
</evidence>
<comment type="catalytic activity">
    <reaction evidence="9">
        <text>1D-myo-inositol hexakisphosphate + ATP = 1-diphospho-1D-myo-inositol 2,3,4,5,6-pentakisphosphate + ADP</text>
        <dbReference type="Rhea" id="RHEA:37459"/>
        <dbReference type="ChEBI" id="CHEBI:30616"/>
        <dbReference type="ChEBI" id="CHEBI:58130"/>
        <dbReference type="ChEBI" id="CHEBI:74946"/>
        <dbReference type="ChEBI" id="CHEBI:456216"/>
        <dbReference type="EC" id="2.7.4.24"/>
    </reaction>
    <physiologicalReaction direction="left-to-right" evidence="9">
        <dbReference type="Rhea" id="RHEA:37460"/>
    </physiologicalReaction>
</comment>
<keyword evidence="5 10" id="KW-0547">Nucleotide-binding</keyword>
<evidence type="ECO:0000256" key="11">
    <source>
        <dbReference type="SAM" id="MobiDB-lite"/>
    </source>
</evidence>
<feature type="region of interest" description="Disordered" evidence="11">
    <location>
        <begin position="630"/>
        <end position="671"/>
    </location>
</feature>
<keyword evidence="13" id="KW-1185">Reference proteome</keyword>
<evidence type="ECO:0000256" key="2">
    <source>
        <dbReference type="ARBA" id="ARBA00005609"/>
    </source>
</evidence>
<evidence type="ECO:0000256" key="8">
    <source>
        <dbReference type="ARBA" id="ARBA00033696"/>
    </source>
</evidence>
<evidence type="ECO:0000256" key="10">
    <source>
        <dbReference type="RuleBase" id="RU365032"/>
    </source>
</evidence>
<comment type="catalytic activity">
    <reaction evidence="8">
        <text>5-diphospho-1D-myo-inositol 1,2,3,4,6-pentakisphosphate + ATP + H(+) = 1,5-bis(diphospho)-1D-myo-inositol 2,3,4,6-tetrakisphosphate + ADP</text>
        <dbReference type="Rhea" id="RHEA:10276"/>
        <dbReference type="ChEBI" id="CHEBI:15378"/>
        <dbReference type="ChEBI" id="CHEBI:30616"/>
        <dbReference type="ChEBI" id="CHEBI:58628"/>
        <dbReference type="ChEBI" id="CHEBI:77983"/>
        <dbReference type="ChEBI" id="CHEBI:456216"/>
        <dbReference type="EC" id="2.7.4.24"/>
    </reaction>
    <physiologicalReaction direction="left-to-right" evidence="8">
        <dbReference type="Rhea" id="RHEA:10277"/>
    </physiologicalReaction>
</comment>
<reference evidence="12" key="1">
    <citation type="submission" date="2021-02" db="EMBL/GenBank/DDBJ databases">
        <authorList>
            <person name="Dougan E. K."/>
            <person name="Rhodes N."/>
            <person name="Thang M."/>
            <person name="Chan C."/>
        </authorList>
    </citation>
    <scope>NUCLEOTIDE SEQUENCE</scope>
</reference>
<dbReference type="GO" id="GO:0000828">
    <property type="term" value="F:inositol hexakisphosphate kinase activity"/>
    <property type="evidence" value="ECO:0007669"/>
    <property type="project" value="TreeGrafter"/>
</dbReference>
<evidence type="ECO:0000256" key="7">
    <source>
        <dbReference type="ARBA" id="ARBA00022840"/>
    </source>
</evidence>
<accession>A0A813HV54</accession>
<gene>
    <name evidence="12" type="ORF">PGLA1383_LOCUS56593</name>
</gene>
<keyword evidence="4 10" id="KW-0808">Transferase</keyword>
<name>A0A813HV54_POLGL</name>
<comment type="similarity">
    <text evidence="2 10">Belongs to the histidine acid phosphatase family. VIP1 subfamily.</text>
</comment>
<evidence type="ECO:0000313" key="13">
    <source>
        <dbReference type="Proteomes" id="UP000654075"/>
    </source>
</evidence>
<keyword evidence="6 10" id="KW-0418">Kinase</keyword>
<dbReference type="GO" id="GO:0032958">
    <property type="term" value="P:inositol phosphate biosynthetic process"/>
    <property type="evidence" value="ECO:0007669"/>
    <property type="project" value="TreeGrafter"/>
</dbReference>
<dbReference type="Pfam" id="PF00328">
    <property type="entry name" value="His_Phos_2"/>
    <property type="match status" value="1"/>
</dbReference>
<dbReference type="PANTHER" id="PTHR12750:SF9">
    <property type="entry name" value="INOSITOL HEXAKISPHOSPHATE AND DIPHOSPHOINOSITOL-PENTAKISPHOSPHATE KINASE"/>
    <property type="match status" value="1"/>
</dbReference>
<dbReference type="InterPro" id="IPR029033">
    <property type="entry name" value="His_PPase_superfam"/>
</dbReference>
<comment type="caution">
    <text evidence="12">The sequence shown here is derived from an EMBL/GenBank/DDBJ whole genome shotgun (WGS) entry which is preliminary data.</text>
</comment>
<dbReference type="EC" id="2.7.4.24" evidence="10"/>
<dbReference type="PANTHER" id="PTHR12750">
    <property type="entry name" value="DIPHOSPHOINOSITOL PENTAKISPHOSPHATE KINASE"/>
    <property type="match status" value="1"/>
</dbReference>
<comment type="subcellular location">
    <subcellularLocation>
        <location evidence="1 10">Cytoplasm</location>
        <location evidence="1 10">Cytosol</location>
    </subcellularLocation>
</comment>
<feature type="non-terminal residue" evidence="12">
    <location>
        <position position="1"/>
    </location>
</feature>
<dbReference type="GO" id="GO:0006020">
    <property type="term" value="P:inositol metabolic process"/>
    <property type="evidence" value="ECO:0007669"/>
    <property type="project" value="TreeGrafter"/>
</dbReference>
<evidence type="ECO:0000256" key="4">
    <source>
        <dbReference type="ARBA" id="ARBA00022679"/>
    </source>
</evidence>
<dbReference type="GO" id="GO:0005524">
    <property type="term" value="F:ATP binding"/>
    <property type="evidence" value="ECO:0007669"/>
    <property type="project" value="UniProtKB-KW"/>
</dbReference>